<dbReference type="NCBIfam" id="TIGR02669">
    <property type="entry name" value="SpoIID_LytB"/>
    <property type="match status" value="1"/>
</dbReference>
<reference evidence="2 3" key="1">
    <citation type="submission" date="2011-11" db="EMBL/GenBank/DDBJ databases">
        <title>Whole genome shotgun sequence of Gordonia amarae NBRC 15530.</title>
        <authorList>
            <person name="Takarada H."/>
            <person name="Hosoyama A."/>
            <person name="Tsuchikane K."/>
            <person name="Katsumata H."/>
            <person name="Yamazaki S."/>
            <person name="Fujita N."/>
        </authorList>
    </citation>
    <scope>NUCLEOTIDE SEQUENCE [LARGE SCALE GENOMIC DNA]</scope>
    <source>
        <strain evidence="2 3">NBRC 15530</strain>
    </source>
</reference>
<dbReference type="EMBL" id="BAED01000020">
    <property type="protein sequence ID" value="GAB04481.1"/>
    <property type="molecule type" value="Genomic_DNA"/>
</dbReference>
<name>G7GLK6_9ACTN</name>
<gene>
    <name evidence="2" type="ORF">GOAMR_20_00270</name>
</gene>
<dbReference type="GO" id="GO:0030435">
    <property type="term" value="P:sporulation resulting in formation of a cellular spore"/>
    <property type="evidence" value="ECO:0007669"/>
    <property type="project" value="InterPro"/>
</dbReference>
<feature type="domain" description="Sporulation stage II protein D amidase enhancer LytB N-terminal" evidence="1">
    <location>
        <begin position="198"/>
        <end position="281"/>
    </location>
</feature>
<dbReference type="STRING" id="1075090.GOAMR_20_00270"/>
<evidence type="ECO:0000313" key="2">
    <source>
        <dbReference type="EMBL" id="GAB04481.1"/>
    </source>
</evidence>
<dbReference type="Proteomes" id="UP000006023">
    <property type="component" value="Unassembled WGS sequence"/>
</dbReference>
<dbReference type="InterPro" id="IPR013486">
    <property type="entry name" value="SpoIID/LytB"/>
</dbReference>
<dbReference type="Pfam" id="PF08310">
    <property type="entry name" value="LGFP"/>
    <property type="match status" value="1"/>
</dbReference>
<evidence type="ECO:0000259" key="1">
    <source>
        <dbReference type="Pfam" id="PF08486"/>
    </source>
</evidence>
<dbReference type="eggNOG" id="COG2385">
    <property type="taxonomic scope" value="Bacteria"/>
</dbReference>
<dbReference type="Pfam" id="PF08486">
    <property type="entry name" value="SpoIID"/>
    <property type="match status" value="1"/>
</dbReference>
<protein>
    <recommendedName>
        <fullName evidence="1">Sporulation stage II protein D amidase enhancer LytB N-terminal domain-containing protein</fullName>
    </recommendedName>
</protein>
<evidence type="ECO:0000313" key="3">
    <source>
        <dbReference type="Proteomes" id="UP000006023"/>
    </source>
</evidence>
<sequence length="511" mass="52122">MPRLRMFTTGTRPRDARTRRLSLTALGVTPVLIAGGLALGTQLGQGDDDVALTVGGSVTLTGHGHGHGRGLGQWGAYGYAKKGWSANRILSHYYGGTTAGKAGRSEIDVVLTNQSSVSVRAGAGMRVGGQTVAPGQAVSLSGGTANITSGCGGPVVRSVPATFVEPLNAGPSRPAGEILTFCGSGAKYRGKLGYAGGRVVNRIHIDDYVKGVLPKEISPGWADGGGMEAIKAQAVAARTYALAALAGGKQIDDTQNSQVYGGASVEDPRTNTAADATAGQVRLVGGKPAFTEFSASTGGYTAGGQFPAVQDDGDSISPSHNWSMTLSPDTIGSAFGVGALRSFEVVEANGLGPNWGRAAKVRVVGSARSVDVSGEDARTTLGLKSSFFAIKGQTSKPKIVTPPRGTGSNFGSLETIFDEILPGASQLLSVGTQLMSGKFDDLGGITGLLGQAIGVPGLTPDGQGVVQLFQRGMMFFSADTGVHALAGRALADYQSKGGQPVLGFPKRDALR</sequence>
<dbReference type="InterPro" id="IPR013207">
    <property type="entry name" value="LGFP"/>
</dbReference>
<dbReference type="InterPro" id="IPR013693">
    <property type="entry name" value="SpoIID/LytB_N"/>
</dbReference>
<dbReference type="AlphaFoldDB" id="G7GLK6"/>
<comment type="caution">
    <text evidence="2">The sequence shown here is derived from an EMBL/GenBank/DDBJ whole genome shotgun (WGS) entry which is preliminary data.</text>
</comment>
<keyword evidence="3" id="KW-1185">Reference proteome</keyword>
<organism evidence="2 3">
    <name type="scientific">Gordonia amarae NBRC 15530</name>
    <dbReference type="NCBI Taxonomy" id="1075090"/>
    <lineage>
        <taxon>Bacteria</taxon>
        <taxon>Bacillati</taxon>
        <taxon>Actinomycetota</taxon>
        <taxon>Actinomycetes</taxon>
        <taxon>Mycobacteriales</taxon>
        <taxon>Gordoniaceae</taxon>
        <taxon>Gordonia</taxon>
    </lineage>
</organism>
<dbReference type="eggNOG" id="COG5479">
    <property type="taxonomic scope" value="Bacteria"/>
</dbReference>
<dbReference type="RefSeq" id="WP_005183642.1">
    <property type="nucleotide sequence ID" value="NZ_BAED01000020.1"/>
</dbReference>
<proteinExistence type="predicted"/>
<accession>G7GLK6</accession>